<reference evidence="1 2" key="1">
    <citation type="submission" date="2023-01" db="EMBL/GenBank/DDBJ databases">
        <title>Analysis of 21 Apiospora genomes using comparative genomics revels a genus with tremendous synthesis potential of carbohydrate active enzymes and secondary metabolites.</title>
        <authorList>
            <person name="Sorensen T."/>
        </authorList>
    </citation>
    <scope>NUCLEOTIDE SEQUENCE [LARGE SCALE GENOMIC DNA]</scope>
    <source>
        <strain evidence="1 2">CBS 83171</strain>
    </source>
</reference>
<dbReference type="Proteomes" id="UP001446871">
    <property type="component" value="Unassembled WGS sequence"/>
</dbReference>
<name>A0ABR1V8S6_9PEZI</name>
<protein>
    <submittedName>
        <fullName evidence="1">Uncharacterized protein</fullName>
    </submittedName>
</protein>
<keyword evidence="2" id="KW-1185">Reference proteome</keyword>
<sequence length="100" mass="11087">MTHVPSFACILCTGKDRDSTSYRSKTAKSINDAGETGYCTITMKTDQRCCVNGLCSAQEIARDRQVFKTTDAYTEGTIQDVHFSKACPKGTYIQSEMRLV</sequence>
<organism evidence="1 2">
    <name type="scientific">Apiospora saccharicola</name>
    <dbReference type="NCBI Taxonomy" id="335842"/>
    <lineage>
        <taxon>Eukaryota</taxon>
        <taxon>Fungi</taxon>
        <taxon>Dikarya</taxon>
        <taxon>Ascomycota</taxon>
        <taxon>Pezizomycotina</taxon>
        <taxon>Sordariomycetes</taxon>
        <taxon>Xylariomycetidae</taxon>
        <taxon>Amphisphaeriales</taxon>
        <taxon>Apiosporaceae</taxon>
        <taxon>Apiospora</taxon>
    </lineage>
</organism>
<gene>
    <name evidence="1" type="ORF">PG996_006680</name>
</gene>
<comment type="caution">
    <text evidence="1">The sequence shown here is derived from an EMBL/GenBank/DDBJ whole genome shotgun (WGS) entry which is preliminary data.</text>
</comment>
<evidence type="ECO:0000313" key="1">
    <source>
        <dbReference type="EMBL" id="KAK8067568.1"/>
    </source>
</evidence>
<dbReference type="EMBL" id="JAQQWM010000004">
    <property type="protein sequence ID" value="KAK8067568.1"/>
    <property type="molecule type" value="Genomic_DNA"/>
</dbReference>
<accession>A0ABR1V8S6</accession>
<proteinExistence type="predicted"/>
<evidence type="ECO:0000313" key="2">
    <source>
        <dbReference type="Proteomes" id="UP001446871"/>
    </source>
</evidence>